<name>A0ABW3S553_9BACL</name>
<gene>
    <name evidence="1" type="ORF">ACFQ3W_24860</name>
</gene>
<dbReference type="EMBL" id="JBHTLM010000033">
    <property type="protein sequence ID" value="MFD1179506.1"/>
    <property type="molecule type" value="Genomic_DNA"/>
</dbReference>
<sequence>MKVRVQLEREYELNYELDELGIDEITDIEDLWKIEDKSYSITTWLVEDSVIIKNDEEDEEVNPHD</sequence>
<proteinExistence type="predicted"/>
<organism evidence="1 2">
    <name type="scientific">Paenibacillus puldeungensis</name>
    <dbReference type="NCBI Taxonomy" id="696536"/>
    <lineage>
        <taxon>Bacteria</taxon>
        <taxon>Bacillati</taxon>
        <taxon>Bacillota</taxon>
        <taxon>Bacilli</taxon>
        <taxon>Bacillales</taxon>
        <taxon>Paenibacillaceae</taxon>
        <taxon>Paenibacillus</taxon>
    </lineage>
</organism>
<dbReference type="Proteomes" id="UP001597262">
    <property type="component" value="Unassembled WGS sequence"/>
</dbReference>
<dbReference type="RefSeq" id="WP_379321931.1">
    <property type="nucleotide sequence ID" value="NZ_JBHTLM010000033.1"/>
</dbReference>
<reference evidence="2" key="1">
    <citation type="journal article" date="2019" name="Int. J. Syst. Evol. Microbiol.">
        <title>The Global Catalogue of Microorganisms (GCM) 10K type strain sequencing project: providing services to taxonomists for standard genome sequencing and annotation.</title>
        <authorList>
            <consortium name="The Broad Institute Genomics Platform"/>
            <consortium name="The Broad Institute Genome Sequencing Center for Infectious Disease"/>
            <person name="Wu L."/>
            <person name="Ma J."/>
        </authorList>
    </citation>
    <scope>NUCLEOTIDE SEQUENCE [LARGE SCALE GENOMIC DNA]</scope>
    <source>
        <strain evidence="2">CCUG 59189</strain>
    </source>
</reference>
<keyword evidence="2" id="KW-1185">Reference proteome</keyword>
<protein>
    <submittedName>
        <fullName evidence="1">Uncharacterized protein</fullName>
    </submittedName>
</protein>
<comment type="caution">
    <text evidence="1">The sequence shown here is derived from an EMBL/GenBank/DDBJ whole genome shotgun (WGS) entry which is preliminary data.</text>
</comment>
<evidence type="ECO:0000313" key="2">
    <source>
        <dbReference type="Proteomes" id="UP001597262"/>
    </source>
</evidence>
<accession>A0ABW3S553</accession>
<evidence type="ECO:0000313" key="1">
    <source>
        <dbReference type="EMBL" id="MFD1179506.1"/>
    </source>
</evidence>